<evidence type="ECO:0000256" key="1">
    <source>
        <dbReference type="ARBA" id="ARBA00023125"/>
    </source>
</evidence>
<dbReference type="Proteomes" id="UP001170717">
    <property type="component" value="Unassembled WGS sequence"/>
</dbReference>
<evidence type="ECO:0000313" key="5">
    <source>
        <dbReference type="Proteomes" id="UP001170717"/>
    </source>
</evidence>
<evidence type="ECO:0000313" key="4">
    <source>
        <dbReference type="EMBL" id="MDO6576082.1"/>
    </source>
</evidence>
<keyword evidence="2" id="KW-0812">Transmembrane</keyword>
<organism evidence="4 5">
    <name type="scientific">Alteromonas stellipolaris</name>
    <dbReference type="NCBI Taxonomy" id="233316"/>
    <lineage>
        <taxon>Bacteria</taxon>
        <taxon>Pseudomonadati</taxon>
        <taxon>Pseudomonadota</taxon>
        <taxon>Gammaproteobacteria</taxon>
        <taxon>Alteromonadales</taxon>
        <taxon>Alteromonadaceae</taxon>
        <taxon>Alteromonas/Salinimonas group</taxon>
        <taxon>Alteromonas</taxon>
    </lineage>
</organism>
<keyword evidence="1" id="KW-0238">DNA-binding</keyword>
<gene>
    <name evidence="4" type="ORF">Q4527_01710</name>
</gene>
<dbReference type="PROSITE" id="PS50943">
    <property type="entry name" value="HTH_CROC1"/>
    <property type="match status" value="1"/>
</dbReference>
<dbReference type="PANTHER" id="PTHR46558">
    <property type="entry name" value="TRACRIPTIONAL REGULATORY PROTEIN-RELATED-RELATED"/>
    <property type="match status" value="1"/>
</dbReference>
<dbReference type="RefSeq" id="WP_303463754.1">
    <property type="nucleotide sequence ID" value="NZ_JAUOPZ010000003.1"/>
</dbReference>
<feature type="transmembrane region" description="Helical" evidence="2">
    <location>
        <begin position="90"/>
        <end position="107"/>
    </location>
</feature>
<comment type="caution">
    <text evidence="4">The sequence shown here is derived from an EMBL/GenBank/DDBJ whole genome shotgun (WGS) entry which is preliminary data.</text>
</comment>
<dbReference type="InterPro" id="IPR010982">
    <property type="entry name" value="Lambda_DNA-bd_dom_sf"/>
</dbReference>
<feature type="transmembrane region" description="Helical" evidence="2">
    <location>
        <begin position="113"/>
        <end position="131"/>
    </location>
</feature>
<dbReference type="InterPro" id="IPR001387">
    <property type="entry name" value="Cro/C1-type_HTH"/>
</dbReference>
<dbReference type="EMBL" id="JAUOQI010000001">
    <property type="protein sequence ID" value="MDO6576082.1"/>
    <property type="molecule type" value="Genomic_DNA"/>
</dbReference>
<protein>
    <submittedName>
        <fullName evidence="4">Helix-turn-helix transcriptional regulator</fullName>
    </submittedName>
</protein>
<dbReference type="Gene3D" id="1.10.260.40">
    <property type="entry name" value="lambda repressor-like DNA-binding domains"/>
    <property type="match status" value="1"/>
</dbReference>
<dbReference type="CDD" id="cd00093">
    <property type="entry name" value="HTH_XRE"/>
    <property type="match status" value="1"/>
</dbReference>
<evidence type="ECO:0000256" key="2">
    <source>
        <dbReference type="SAM" id="Phobius"/>
    </source>
</evidence>
<dbReference type="GO" id="GO:0003677">
    <property type="term" value="F:DNA binding"/>
    <property type="evidence" value="ECO:0007669"/>
    <property type="project" value="UniProtKB-KW"/>
</dbReference>
<feature type="domain" description="HTH cro/C1-type" evidence="3">
    <location>
        <begin position="3"/>
        <end position="56"/>
    </location>
</feature>
<reference evidence="4" key="1">
    <citation type="submission" date="2023-07" db="EMBL/GenBank/DDBJ databases">
        <title>Genome content predicts the carbon catabolic preferences of heterotrophic bacteria.</title>
        <authorList>
            <person name="Gralka M."/>
        </authorList>
    </citation>
    <scope>NUCLEOTIDE SEQUENCE</scope>
    <source>
        <strain evidence="4">F2M12</strain>
    </source>
</reference>
<dbReference type="AlphaFoldDB" id="A0AAW7YWI9"/>
<accession>A0AAW7YWI9</accession>
<proteinExistence type="predicted"/>
<name>A0AAW7YWI9_9ALTE</name>
<keyword evidence="2" id="KW-0472">Membrane</keyword>
<dbReference type="Pfam" id="PF01381">
    <property type="entry name" value="HTH_3"/>
    <property type="match status" value="1"/>
</dbReference>
<dbReference type="SMART" id="SM00530">
    <property type="entry name" value="HTH_XRE"/>
    <property type="match status" value="1"/>
</dbReference>
<dbReference type="SUPFAM" id="SSF47413">
    <property type="entry name" value="lambda repressor-like DNA-binding domains"/>
    <property type="match status" value="1"/>
</dbReference>
<dbReference type="PANTHER" id="PTHR46558:SF4">
    <property type="entry name" value="DNA-BIDING PHAGE PROTEIN"/>
    <property type="match status" value="1"/>
</dbReference>
<keyword evidence="2" id="KW-1133">Transmembrane helix</keyword>
<sequence length="137" mass="16142">MIVKRLREKRNWSQEQLATLSGLSTRTIQRIESGNKASIESLKALASVFEIDITKLQEEIIVIDKTSKEWNKEPLWVRFSFWGVKARKQIIMLEMMTVLLGLLTWLIKPDVFATPAFFLLAYIFSNMKHYIDTKKYW</sequence>
<evidence type="ECO:0000259" key="3">
    <source>
        <dbReference type="PROSITE" id="PS50943"/>
    </source>
</evidence>